<protein>
    <submittedName>
        <fullName evidence="1">Uncharacterized protein</fullName>
    </submittedName>
</protein>
<reference evidence="1" key="2">
    <citation type="journal article" date="2015" name="Fish Shellfish Immunol.">
        <title>Early steps in the European eel (Anguilla anguilla)-Vibrio vulnificus interaction in the gills: Role of the RtxA13 toxin.</title>
        <authorList>
            <person name="Callol A."/>
            <person name="Pajuelo D."/>
            <person name="Ebbesson L."/>
            <person name="Teles M."/>
            <person name="MacKenzie S."/>
            <person name="Amaro C."/>
        </authorList>
    </citation>
    <scope>NUCLEOTIDE SEQUENCE</scope>
</reference>
<reference evidence="1" key="1">
    <citation type="submission" date="2014-11" db="EMBL/GenBank/DDBJ databases">
        <authorList>
            <person name="Amaro Gonzalez C."/>
        </authorList>
    </citation>
    <scope>NUCLEOTIDE SEQUENCE</scope>
</reference>
<evidence type="ECO:0000313" key="1">
    <source>
        <dbReference type="EMBL" id="JAH62290.1"/>
    </source>
</evidence>
<organism evidence="1">
    <name type="scientific">Anguilla anguilla</name>
    <name type="common">European freshwater eel</name>
    <name type="synonym">Muraena anguilla</name>
    <dbReference type="NCBI Taxonomy" id="7936"/>
    <lineage>
        <taxon>Eukaryota</taxon>
        <taxon>Metazoa</taxon>
        <taxon>Chordata</taxon>
        <taxon>Craniata</taxon>
        <taxon>Vertebrata</taxon>
        <taxon>Euteleostomi</taxon>
        <taxon>Actinopterygii</taxon>
        <taxon>Neopterygii</taxon>
        <taxon>Teleostei</taxon>
        <taxon>Anguilliformes</taxon>
        <taxon>Anguillidae</taxon>
        <taxon>Anguilla</taxon>
    </lineage>
</organism>
<proteinExistence type="predicted"/>
<name>A0A0E9UAT9_ANGAN</name>
<dbReference type="EMBL" id="GBXM01046287">
    <property type="protein sequence ID" value="JAH62290.1"/>
    <property type="molecule type" value="Transcribed_RNA"/>
</dbReference>
<accession>A0A0E9UAT9</accession>
<sequence length="14" mass="1849">MFFLFCYKFCCFCF</sequence>
<dbReference type="EMBL" id="GBXM01025443">
    <property type="protein sequence ID" value="JAH83134.1"/>
    <property type="molecule type" value="Transcribed_RNA"/>
</dbReference>